<organism evidence="1">
    <name type="scientific">Spironucleus salmonicida</name>
    <dbReference type="NCBI Taxonomy" id="348837"/>
    <lineage>
        <taxon>Eukaryota</taxon>
        <taxon>Metamonada</taxon>
        <taxon>Diplomonadida</taxon>
        <taxon>Hexamitidae</taxon>
        <taxon>Hexamitinae</taxon>
        <taxon>Spironucleus</taxon>
    </lineage>
</organism>
<name>V6LC79_9EUKA</name>
<proteinExistence type="predicted"/>
<protein>
    <submittedName>
        <fullName evidence="1">Uncharacterized protein</fullName>
    </submittedName>
</protein>
<reference evidence="1 2" key="1">
    <citation type="journal article" date="2014" name="PLoS Genet.">
        <title>The Genome of Spironucleus salmonicida Highlights a Fish Pathogen Adapted to Fluctuating Environments.</title>
        <authorList>
            <person name="Xu F."/>
            <person name="Jerlstrom-Hultqvist J."/>
            <person name="Einarsson E."/>
            <person name="Astvaldsson A."/>
            <person name="Svard S.G."/>
            <person name="Andersson J.O."/>
        </authorList>
    </citation>
    <scope>NUCLEOTIDE SEQUENCE</scope>
    <source>
        <strain evidence="2">ATCC 50377</strain>
    </source>
</reference>
<dbReference type="EMBL" id="AUWU02000005">
    <property type="protein sequence ID" value="KAH0573162.1"/>
    <property type="molecule type" value="Genomic_DNA"/>
</dbReference>
<dbReference type="VEuPathDB" id="GiardiaDB:SS50377_25281"/>
<gene>
    <name evidence="1" type="ORF">SS50377_18672</name>
    <name evidence="2" type="ORF">SS50377_25281</name>
</gene>
<evidence type="ECO:0000313" key="2">
    <source>
        <dbReference type="EMBL" id="KAH0573162.1"/>
    </source>
</evidence>
<dbReference type="AlphaFoldDB" id="V6LC79"/>
<dbReference type="Proteomes" id="UP000018208">
    <property type="component" value="Unassembled WGS sequence"/>
</dbReference>
<keyword evidence="3" id="KW-1185">Reference proteome</keyword>
<evidence type="ECO:0000313" key="1">
    <source>
        <dbReference type="EMBL" id="EST41838.1"/>
    </source>
</evidence>
<reference evidence="2" key="2">
    <citation type="submission" date="2020-12" db="EMBL/GenBank/DDBJ databases">
        <title>New Spironucleus salmonicida genome in near-complete chromosomes.</title>
        <authorList>
            <person name="Xu F."/>
            <person name="Kurt Z."/>
            <person name="Jimenez-Gonzalez A."/>
            <person name="Astvaldsson A."/>
            <person name="Andersson J.O."/>
            <person name="Svard S.G."/>
        </authorList>
    </citation>
    <scope>NUCLEOTIDE SEQUENCE</scope>
    <source>
        <strain evidence="2">ATCC 50377</strain>
    </source>
</reference>
<dbReference type="EMBL" id="KI546167">
    <property type="protein sequence ID" value="EST41838.1"/>
    <property type="molecule type" value="Genomic_DNA"/>
</dbReference>
<evidence type="ECO:0000313" key="3">
    <source>
        <dbReference type="Proteomes" id="UP000018208"/>
    </source>
</evidence>
<accession>V6LC79</accession>
<sequence>MNETSLKAVVINNPKESVICAVLNEDYLFFALENDFRIHQQVLKANLPPLNLPQVTGNVISLILRKKYILITTQSQILIFNLVNSQTTMLIFFRDIGIIPVSTSIHSTQSMDIVAVFGLNLQNSYTIFFGVDPELQKEITKFQQFKLQSTLSHSAFLASATEKDGNFTVLILYASQKQYIQGLEIDIIIDSVSRQNTGQSTLTYKTSVQVRKFNEIAFQFSGDAKSGLCMSKPKSSIFTDWGKPDSDSLVVLEVNQIIRFYKVVQDSICIITENCDFYMLKLDEFNQESQKIKTREYQTELKHLKDLSYEVRRLKGRFLDCQINTEGEIVLVLTQDKK</sequence>